<comment type="subcellular location">
    <subcellularLocation>
        <location evidence="1">Nucleus</location>
    </subcellularLocation>
</comment>
<organism evidence="8 9">
    <name type="scientific">Cyclotella atomus</name>
    <dbReference type="NCBI Taxonomy" id="382360"/>
    <lineage>
        <taxon>Eukaryota</taxon>
        <taxon>Sar</taxon>
        <taxon>Stramenopiles</taxon>
        <taxon>Ochrophyta</taxon>
        <taxon>Bacillariophyta</taxon>
        <taxon>Coscinodiscophyceae</taxon>
        <taxon>Thalassiosirophycidae</taxon>
        <taxon>Stephanodiscales</taxon>
        <taxon>Stephanodiscaceae</taxon>
        <taxon>Cyclotella</taxon>
    </lineage>
</organism>
<evidence type="ECO:0008006" key="10">
    <source>
        <dbReference type="Google" id="ProtNLM"/>
    </source>
</evidence>
<protein>
    <recommendedName>
        <fullName evidence="10">Chromosome transmission fidelity protein 8</fullName>
    </recommendedName>
</protein>
<evidence type="ECO:0000313" key="8">
    <source>
        <dbReference type="EMBL" id="KAL3800729.1"/>
    </source>
</evidence>
<dbReference type="GO" id="GO:0006260">
    <property type="term" value="P:DNA replication"/>
    <property type="evidence" value="ECO:0007669"/>
    <property type="project" value="UniProtKB-KW"/>
</dbReference>
<dbReference type="Proteomes" id="UP001530400">
    <property type="component" value="Unassembled WGS sequence"/>
</dbReference>
<evidence type="ECO:0000256" key="4">
    <source>
        <dbReference type="ARBA" id="ARBA00023242"/>
    </source>
</evidence>
<keyword evidence="2" id="KW-0235">DNA replication</keyword>
<accession>A0ABD3QL83</accession>
<dbReference type="EMBL" id="JALLPJ020000155">
    <property type="protein sequence ID" value="KAL3800729.1"/>
    <property type="molecule type" value="Genomic_DNA"/>
</dbReference>
<dbReference type="Pfam" id="PF09696">
    <property type="entry name" value="Ctf8"/>
    <property type="match status" value="1"/>
</dbReference>
<dbReference type="AlphaFoldDB" id="A0ABD3QL83"/>
<keyword evidence="4" id="KW-0539">Nucleus</keyword>
<evidence type="ECO:0000256" key="6">
    <source>
        <dbReference type="ARBA" id="ARBA00038447"/>
    </source>
</evidence>
<dbReference type="InterPro" id="IPR018607">
    <property type="entry name" value="Ctf8"/>
</dbReference>
<reference evidence="8 9" key="1">
    <citation type="submission" date="2024-10" db="EMBL/GenBank/DDBJ databases">
        <title>Updated reference genomes for cyclostephanoid diatoms.</title>
        <authorList>
            <person name="Roberts W.R."/>
            <person name="Alverson A.J."/>
        </authorList>
    </citation>
    <scope>NUCLEOTIDE SEQUENCE [LARGE SCALE GENOMIC DNA]</scope>
    <source>
        <strain evidence="8 9">AJA010-31</strain>
    </source>
</reference>
<feature type="compositionally biased region" description="Basic and acidic residues" evidence="7">
    <location>
        <begin position="52"/>
        <end position="67"/>
    </location>
</feature>
<evidence type="ECO:0000313" key="9">
    <source>
        <dbReference type="Proteomes" id="UP001530400"/>
    </source>
</evidence>
<keyword evidence="3" id="KW-0238">DNA-binding</keyword>
<sequence>MIIPIRPPSDITLQNQCGDSIENVEWVMIELNGELLKPLDYGNETTSCTTKNGDDEHGSSHKSSDRLELGSVKFDSAGAPTLIIGHHQLKGTSITLKEPFAVLRKRKFKPDVTNEREVALLKRHSNGGAKVQYEVAGVVKKKLMFDQYPKSIMR</sequence>
<evidence type="ECO:0000256" key="5">
    <source>
        <dbReference type="ARBA" id="ARBA00023306"/>
    </source>
</evidence>
<keyword evidence="5" id="KW-0131">Cell cycle</keyword>
<dbReference type="GO" id="GO:0003677">
    <property type="term" value="F:DNA binding"/>
    <property type="evidence" value="ECO:0007669"/>
    <property type="project" value="UniProtKB-KW"/>
</dbReference>
<dbReference type="PANTHER" id="PTHR28605">
    <property type="entry name" value="CTF8, CHROMOSOME TRANSMISSION FIDELITY FACTOR 8 HOMOLOG (S. CEREVISIAE)"/>
    <property type="match status" value="1"/>
</dbReference>
<evidence type="ECO:0000256" key="1">
    <source>
        <dbReference type="ARBA" id="ARBA00004123"/>
    </source>
</evidence>
<feature type="region of interest" description="Disordered" evidence="7">
    <location>
        <begin position="46"/>
        <end position="67"/>
    </location>
</feature>
<dbReference type="GO" id="GO:0005634">
    <property type="term" value="C:nucleus"/>
    <property type="evidence" value="ECO:0007669"/>
    <property type="project" value="UniProtKB-SubCell"/>
</dbReference>
<comment type="similarity">
    <text evidence="6">Belongs to the CTF8 family.</text>
</comment>
<name>A0ABD3QL83_9STRA</name>
<gene>
    <name evidence="8" type="ORF">ACHAWO_013271</name>
</gene>
<evidence type="ECO:0000256" key="7">
    <source>
        <dbReference type="SAM" id="MobiDB-lite"/>
    </source>
</evidence>
<keyword evidence="9" id="KW-1185">Reference proteome</keyword>
<evidence type="ECO:0000256" key="2">
    <source>
        <dbReference type="ARBA" id="ARBA00022705"/>
    </source>
</evidence>
<comment type="caution">
    <text evidence="8">The sequence shown here is derived from an EMBL/GenBank/DDBJ whole genome shotgun (WGS) entry which is preliminary data.</text>
</comment>
<proteinExistence type="inferred from homology"/>
<dbReference type="PANTHER" id="PTHR28605:SF1">
    <property type="entry name" value="CHROMOSOME TRANSMISSION FIDELITY FACTOR 8"/>
    <property type="match status" value="1"/>
</dbReference>
<evidence type="ECO:0000256" key="3">
    <source>
        <dbReference type="ARBA" id="ARBA00023125"/>
    </source>
</evidence>